<dbReference type="InterPro" id="IPR000818">
    <property type="entry name" value="TEA/ATTS_dom"/>
</dbReference>
<dbReference type="AlphaFoldDB" id="A8NVU4"/>
<dbReference type="STRING" id="240176.A8NVU4"/>
<evidence type="ECO:0000313" key="6">
    <source>
        <dbReference type="Proteomes" id="UP000001861"/>
    </source>
</evidence>
<evidence type="ECO:0000256" key="2">
    <source>
        <dbReference type="PROSITE-ProRule" id="PRU00505"/>
    </source>
</evidence>
<feature type="domain" description="TEA" evidence="4">
    <location>
        <begin position="47"/>
        <end position="124"/>
    </location>
</feature>
<dbReference type="InterPro" id="IPR038096">
    <property type="entry name" value="TEA/ATTS_sf"/>
</dbReference>
<dbReference type="Pfam" id="PF01285">
    <property type="entry name" value="TEA"/>
    <property type="match status" value="1"/>
</dbReference>
<dbReference type="GO" id="GO:0003700">
    <property type="term" value="F:DNA-binding transcription factor activity"/>
    <property type="evidence" value="ECO:0007669"/>
    <property type="project" value="InterPro"/>
</dbReference>
<evidence type="ECO:0000256" key="3">
    <source>
        <dbReference type="SAM" id="MobiDB-lite"/>
    </source>
</evidence>
<dbReference type="PROSITE" id="PS51088">
    <property type="entry name" value="TEA_2"/>
    <property type="match status" value="1"/>
</dbReference>
<dbReference type="KEGG" id="cci:CC1G_04069"/>
<gene>
    <name evidence="5" type="ORF">CC1G_04069</name>
</gene>
<dbReference type="RefSeq" id="XP_001836756.1">
    <property type="nucleotide sequence ID" value="XM_001836704.1"/>
</dbReference>
<feature type="region of interest" description="Disordered" evidence="3">
    <location>
        <begin position="21"/>
        <end position="41"/>
    </location>
</feature>
<dbReference type="Proteomes" id="UP000001861">
    <property type="component" value="Unassembled WGS sequence"/>
</dbReference>
<dbReference type="VEuPathDB" id="FungiDB:CC1G_04069"/>
<evidence type="ECO:0000313" key="5">
    <source>
        <dbReference type="EMBL" id="EAU84973.1"/>
    </source>
</evidence>
<feature type="DNA-binding region" description="TEA" evidence="2">
    <location>
        <begin position="47"/>
        <end position="124"/>
    </location>
</feature>
<comment type="similarity">
    <text evidence="1">Belongs to the TEC1 family.</text>
</comment>
<organism evidence="5 6">
    <name type="scientific">Coprinopsis cinerea (strain Okayama-7 / 130 / ATCC MYA-4618 / FGSC 9003)</name>
    <name type="common">Inky cap fungus</name>
    <name type="synonym">Hormographiella aspergillata</name>
    <dbReference type="NCBI Taxonomy" id="240176"/>
    <lineage>
        <taxon>Eukaryota</taxon>
        <taxon>Fungi</taxon>
        <taxon>Dikarya</taxon>
        <taxon>Basidiomycota</taxon>
        <taxon>Agaricomycotina</taxon>
        <taxon>Agaricomycetes</taxon>
        <taxon>Agaricomycetidae</taxon>
        <taxon>Agaricales</taxon>
        <taxon>Agaricineae</taxon>
        <taxon>Psathyrellaceae</taxon>
        <taxon>Coprinopsis</taxon>
    </lineage>
</organism>
<accession>A8NVU4</accession>
<dbReference type="Gene3D" id="6.10.20.40">
    <property type="entry name" value="TEA/ATTS domain"/>
    <property type="match status" value="1"/>
</dbReference>
<dbReference type="GeneID" id="6013308"/>
<evidence type="ECO:0000256" key="1">
    <source>
        <dbReference type="ARBA" id="ARBA00008421"/>
    </source>
</evidence>
<comment type="caution">
    <text evidence="5">The sequence shown here is derived from an EMBL/GenBank/DDBJ whole genome shotgun (WGS) entry which is preliminary data.</text>
</comment>
<feature type="compositionally biased region" description="Polar residues" evidence="3">
    <location>
        <begin position="21"/>
        <end position="36"/>
    </location>
</feature>
<protein>
    <recommendedName>
        <fullName evidence="4">TEA domain-containing protein</fullName>
    </recommendedName>
</protein>
<sequence length="458" mass="51117">MSQLTGVAGVHFTQTTPLCDLGTSPTRHLPTESSMGKTGRKTYKTDKTKKEAIWPDYLESWLLQGIAMYTPPASRSGRGRNQLQRFPRRNKLISEFILQNTGKIRTPKQVGSRIQQLRATCRDPIIRRELTDLTRFSHDDHSDTDEDRTPPPSVAKSRSPLSDRSLDSIDLKSDCSDVTLLNREIEELVLSPATPNHLLSAVSHLVWLTIYVCDDEWRHVPNQPRPVCLDLPAAPLRALEDVKDSRISVICSIPRSQVLRAPPFTITSDALDRTRVYHNTFEIFDNHGPVGTYSCTMRASNSGEFSADFPSDIWQNMANDTFLQHNYSFVQHITPLGDEAFSSMIVKYSVAFQYAQSAVYSAAGTYNPPFEPSTPTSSLVHEHPAYQTTYTVDPLFEANAGALSELMSSPLAYESPSASAQSYHLVSDFDSVANYNNWPVSSTSSYSLQYPNSSSYSA</sequence>
<dbReference type="SMART" id="SM00426">
    <property type="entry name" value="TEA"/>
    <property type="match status" value="1"/>
</dbReference>
<reference evidence="5 6" key="1">
    <citation type="journal article" date="2010" name="Proc. Natl. Acad. Sci. U.S.A.">
        <title>Insights into evolution of multicellular fungi from the assembled chromosomes of the mushroom Coprinopsis cinerea (Coprinus cinereus).</title>
        <authorList>
            <person name="Stajich J.E."/>
            <person name="Wilke S.K."/>
            <person name="Ahren D."/>
            <person name="Au C.H."/>
            <person name="Birren B.W."/>
            <person name="Borodovsky M."/>
            <person name="Burns C."/>
            <person name="Canback B."/>
            <person name="Casselton L.A."/>
            <person name="Cheng C.K."/>
            <person name="Deng J."/>
            <person name="Dietrich F.S."/>
            <person name="Fargo D.C."/>
            <person name="Farman M.L."/>
            <person name="Gathman A.C."/>
            <person name="Goldberg J."/>
            <person name="Guigo R."/>
            <person name="Hoegger P.J."/>
            <person name="Hooker J.B."/>
            <person name="Huggins A."/>
            <person name="James T.Y."/>
            <person name="Kamada T."/>
            <person name="Kilaru S."/>
            <person name="Kodira C."/>
            <person name="Kues U."/>
            <person name="Kupfer D."/>
            <person name="Kwan H.S."/>
            <person name="Lomsadze A."/>
            <person name="Li W."/>
            <person name="Lilly W.W."/>
            <person name="Ma L.J."/>
            <person name="Mackey A.J."/>
            <person name="Manning G."/>
            <person name="Martin F."/>
            <person name="Muraguchi H."/>
            <person name="Natvig D.O."/>
            <person name="Palmerini H."/>
            <person name="Ramesh M.A."/>
            <person name="Rehmeyer C.J."/>
            <person name="Roe B.A."/>
            <person name="Shenoy N."/>
            <person name="Stanke M."/>
            <person name="Ter-Hovhannisyan V."/>
            <person name="Tunlid A."/>
            <person name="Velagapudi R."/>
            <person name="Vision T.J."/>
            <person name="Zeng Q."/>
            <person name="Zolan M.E."/>
            <person name="Pukkila P.J."/>
        </authorList>
    </citation>
    <scope>NUCLEOTIDE SEQUENCE [LARGE SCALE GENOMIC DNA]</scope>
    <source>
        <strain evidence="6">Okayama-7 / 130 / ATCC MYA-4618 / FGSC 9003</strain>
    </source>
</reference>
<feature type="region of interest" description="Disordered" evidence="3">
    <location>
        <begin position="133"/>
        <end position="165"/>
    </location>
</feature>
<dbReference type="EMBL" id="AACS02000004">
    <property type="protein sequence ID" value="EAU84973.1"/>
    <property type="molecule type" value="Genomic_DNA"/>
</dbReference>
<proteinExistence type="inferred from homology"/>
<dbReference type="OrthoDB" id="10006572at2759"/>
<evidence type="ECO:0000259" key="4">
    <source>
        <dbReference type="PROSITE" id="PS51088"/>
    </source>
</evidence>
<name>A8NVU4_COPC7</name>
<keyword evidence="6" id="KW-1185">Reference proteome</keyword>
<dbReference type="InParanoid" id="A8NVU4"/>